<dbReference type="SUPFAM" id="SSF52821">
    <property type="entry name" value="Rhodanese/Cell cycle control phosphatase"/>
    <property type="match status" value="1"/>
</dbReference>
<protein>
    <submittedName>
        <fullName evidence="2">Rhodanese-related sulfurtransferase</fullName>
    </submittedName>
</protein>
<dbReference type="PANTHER" id="PTHR44086">
    <property type="entry name" value="THIOSULFATE SULFURTRANSFERASE RDL2, MITOCHONDRIAL-RELATED"/>
    <property type="match status" value="1"/>
</dbReference>
<dbReference type="Gene3D" id="3.40.250.10">
    <property type="entry name" value="Rhodanese-like domain"/>
    <property type="match status" value="1"/>
</dbReference>
<dbReference type="SMART" id="SM00450">
    <property type="entry name" value="RHOD"/>
    <property type="match status" value="1"/>
</dbReference>
<proteinExistence type="predicted"/>
<dbReference type="AlphaFoldDB" id="A0A4R7C8E5"/>
<evidence type="ECO:0000259" key="1">
    <source>
        <dbReference type="PROSITE" id="PS50206"/>
    </source>
</evidence>
<dbReference type="EMBL" id="SNZR01000011">
    <property type="protein sequence ID" value="TDR94503.1"/>
    <property type="molecule type" value="Genomic_DNA"/>
</dbReference>
<accession>A0A4R7C8E5</accession>
<reference evidence="2 3" key="1">
    <citation type="submission" date="2019-03" db="EMBL/GenBank/DDBJ databases">
        <title>Genomic Encyclopedia of Type Strains, Phase IV (KMG-IV): sequencing the most valuable type-strain genomes for metagenomic binning, comparative biology and taxonomic classification.</title>
        <authorList>
            <person name="Goeker M."/>
        </authorList>
    </citation>
    <scope>NUCLEOTIDE SEQUENCE [LARGE SCALE GENOMIC DNA]</scope>
    <source>
        <strain evidence="2 3">DSM 25903</strain>
    </source>
</reference>
<keyword evidence="3" id="KW-1185">Reference proteome</keyword>
<dbReference type="Pfam" id="PF00581">
    <property type="entry name" value="Rhodanese"/>
    <property type="match status" value="1"/>
</dbReference>
<dbReference type="PROSITE" id="PS50206">
    <property type="entry name" value="RHODANESE_3"/>
    <property type="match status" value="1"/>
</dbReference>
<evidence type="ECO:0000313" key="2">
    <source>
        <dbReference type="EMBL" id="TDR94503.1"/>
    </source>
</evidence>
<dbReference type="CDD" id="cd01447">
    <property type="entry name" value="Polysulfide_ST"/>
    <property type="match status" value="1"/>
</dbReference>
<dbReference type="GO" id="GO:0004792">
    <property type="term" value="F:thiosulfate-cyanide sulfurtransferase activity"/>
    <property type="evidence" value="ECO:0007669"/>
    <property type="project" value="TreeGrafter"/>
</dbReference>
<dbReference type="RefSeq" id="WP_133769387.1">
    <property type="nucleotide sequence ID" value="NZ_SNZR01000011.1"/>
</dbReference>
<sequence length="137" mass="14930">MPQTIKRGYKAMVDDANARIETIPAEEAVKLVGRDDVVLVDIRDPRELERDGKVPGAFHCTRGMLEFWIDPASPYHKPIFTEDKKFVFFCAGGMRSALAAGTADEMGLTPVAHIEGGFGAWKKAGGPVEAWTPKAKG</sequence>
<gene>
    <name evidence="2" type="ORF">EV668_1790</name>
</gene>
<dbReference type="PANTHER" id="PTHR44086:SF13">
    <property type="entry name" value="THIOSULFATE SULFURTRANSFERASE PSPE"/>
    <property type="match status" value="1"/>
</dbReference>
<name>A0A4R7C8E5_9HYPH</name>
<dbReference type="Proteomes" id="UP000295122">
    <property type="component" value="Unassembled WGS sequence"/>
</dbReference>
<dbReference type="OrthoDB" id="9807812at2"/>
<organism evidence="2 3">
    <name type="scientific">Enterovirga rhinocerotis</name>
    <dbReference type="NCBI Taxonomy" id="1339210"/>
    <lineage>
        <taxon>Bacteria</taxon>
        <taxon>Pseudomonadati</taxon>
        <taxon>Pseudomonadota</taxon>
        <taxon>Alphaproteobacteria</taxon>
        <taxon>Hyphomicrobiales</taxon>
        <taxon>Methylobacteriaceae</taxon>
        <taxon>Enterovirga</taxon>
    </lineage>
</organism>
<evidence type="ECO:0000313" key="3">
    <source>
        <dbReference type="Proteomes" id="UP000295122"/>
    </source>
</evidence>
<comment type="caution">
    <text evidence="2">The sequence shown here is derived from an EMBL/GenBank/DDBJ whole genome shotgun (WGS) entry which is preliminary data.</text>
</comment>
<keyword evidence="2" id="KW-0808">Transferase</keyword>
<dbReference type="InterPro" id="IPR001763">
    <property type="entry name" value="Rhodanese-like_dom"/>
</dbReference>
<dbReference type="InterPro" id="IPR036873">
    <property type="entry name" value="Rhodanese-like_dom_sf"/>
</dbReference>
<feature type="domain" description="Rhodanese" evidence="1">
    <location>
        <begin position="33"/>
        <end position="130"/>
    </location>
</feature>